<keyword evidence="8" id="KW-1185">Reference proteome</keyword>
<keyword evidence="3 6" id="KW-0812">Transmembrane</keyword>
<dbReference type="GO" id="GO:0016020">
    <property type="term" value="C:membrane"/>
    <property type="evidence" value="ECO:0007669"/>
    <property type="project" value="UniProtKB-SubCell"/>
</dbReference>
<dbReference type="OMA" id="GYVVPQK"/>
<dbReference type="Pfam" id="PF05255">
    <property type="entry name" value="UPF0220"/>
    <property type="match status" value="1"/>
</dbReference>
<dbReference type="KEGG" id="tca:659996"/>
<comment type="similarity">
    <text evidence="2">Belongs to the UPF0220 family.</text>
</comment>
<sequence length="159" mass="17413">MGIADCFENINIPPCIWFEGGDRRNAYASMISGFLFFVGWWIIIDAASVYPGTVLAGYHMCGVVGAVSLIMINSVSNAQMRGDAYEGGCLGPRGAKVWLFVGFVMGFASVIASCGILFADFVNKKVPHYWPGVAIFLQNVFIFIASLIFKFGRSEDIWT</sequence>
<evidence type="ECO:0000256" key="1">
    <source>
        <dbReference type="ARBA" id="ARBA00004141"/>
    </source>
</evidence>
<evidence type="ECO:0000313" key="8">
    <source>
        <dbReference type="Proteomes" id="UP000007266"/>
    </source>
</evidence>
<gene>
    <name evidence="7" type="primary">AUGUSTUS-3.0.2_09723</name>
    <name evidence="7" type="ORF">TcasGA2_TC009723</name>
</gene>
<dbReference type="InParanoid" id="D6WU96"/>
<keyword evidence="5 6" id="KW-0472">Membrane</keyword>
<organism evidence="7 8">
    <name type="scientific">Tribolium castaneum</name>
    <name type="common">Red flour beetle</name>
    <dbReference type="NCBI Taxonomy" id="7070"/>
    <lineage>
        <taxon>Eukaryota</taxon>
        <taxon>Metazoa</taxon>
        <taxon>Ecdysozoa</taxon>
        <taxon>Arthropoda</taxon>
        <taxon>Hexapoda</taxon>
        <taxon>Insecta</taxon>
        <taxon>Pterygota</taxon>
        <taxon>Neoptera</taxon>
        <taxon>Endopterygota</taxon>
        <taxon>Coleoptera</taxon>
        <taxon>Polyphaga</taxon>
        <taxon>Cucujiformia</taxon>
        <taxon>Tenebrionidae</taxon>
        <taxon>Tenebrionidae incertae sedis</taxon>
        <taxon>Tribolium</taxon>
    </lineage>
</organism>
<evidence type="ECO:0000256" key="5">
    <source>
        <dbReference type="ARBA" id="ARBA00023136"/>
    </source>
</evidence>
<dbReference type="FunCoup" id="D6WU96">
    <property type="interactions" value="815"/>
</dbReference>
<dbReference type="HOGENOM" id="CLU_096876_1_0_1"/>
<evidence type="ECO:0000313" key="7">
    <source>
        <dbReference type="EMBL" id="EFA06787.2"/>
    </source>
</evidence>
<dbReference type="InterPro" id="IPR007919">
    <property type="entry name" value="UPF0220"/>
</dbReference>
<dbReference type="EMBL" id="KQ971352">
    <property type="protein sequence ID" value="EFA06787.2"/>
    <property type="molecule type" value="Genomic_DNA"/>
</dbReference>
<dbReference type="AlphaFoldDB" id="D6WU96"/>
<proteinExistence type="inferred from homology"/>
<name>D6WU96_TRICA</name>
<accession>D6WU96</accession>
<feature type="transmembrane region" description="Helical" evidence="6">
    <location>
        <begin position="97"/>
        <end position="122"/>
    </location>
</feature>
<dbReference type="eggNOG" id="KOG3393">
    <property type="taxonomic scope" value="Eukaryota"/>
</dbReference>
<feature type="transmembrane region" description="Helical" evidence="6">
    <location>
        <begin position="56"/>
        <end position="76"/>
    </location>
</feature>
<evidence type="ECO:0000256" key="2">
    <source>
        <dbReference type="ARBA" id="ARBA00005335"/>
    </source>
</evidence>
<evidence type="ECO:0000256" key="6">
    <source>
        <dbReference type="SAM" id="Phobius"/>
    </source>
</evidence>
<feature type="transmembrane region" description="Helical" evidence="6">
    <location>
        <begin position="26"/>
        <end position="44"/>
    </location>
</feature>
<reference evidence="7 8" key="2">
    <citation type="journal article" date="2010" name="Nucleic Acids Res.">
        <title>BeetleBase in 2010: revisions to provide comprehensive genomic information for Tribolium castaneum.</title>
        <authorList>
            <person name="Kim H.S."/>
            <person name="Murphy T."/>
            <person name="Xia J."/>
            <person name="Caragea D."/>
            <person name="Park Y."/>
            <person name="Beeman R.W."/>
            <person name="Lorenzen M.D."/>
            <person name="Butcher S."/>
            <person name="Manak J.R."/>
            <person name="Brown S.J."/>
        </authorList>
    </citation>
    <scope>GENOME REANNOTATION</scope>
    <source>
        <strain evidence="7 8">Georgia GA2</strain>
    </source>
</reference>
<dbReference type="Proteomes" id="UP000007266">
    <property type="component" value="Linkage group 7"/>
</dbReference>
<protein>
    <submittedName>
        <fullName evidence="7">Transmembrane protein 50B-like Protein</fullName>
    </submittedName>
</protein>
<dbReference type="PANTHER" id="PTHR13180">
    <property type="entry name" value="SMALL MEMBRANE PROTEIN-RELATED"/>
    <property type="match status" value="1"/>
</dbReference>
<evidence type="ECO:0000256" key="3">
    <source>
        <dbReference type="ARBA" id="ARBA00022692"/>
    </source>
</evidence>
<dbReference type="STRING" id="7070.D6WU96"/>
<keyword evidence="4 6" id="KW-1133">Transmembrane helix</keyword>
<feature type="transmembrane region" description="Helical" evidence="6">
    <location>
        <begin position="128"/>
        <end position="149"/>
    </location>
</feature>
<dbReference type="OrthoDB" id="268928at2759"/>
<evidence type="ECO:0000256" key="4">
    <source>
        <dbReference type="ARBA" id="ARBA00022989"/>
    </source>
</evidence>
<comment type="subcellular location">
    <subcellularLocation>
        <location evidence="1">Membrane</location>
        <topology evidence="1">Multi-pass membrane protein</topology>
    </subcellularLocation>
</comment>
<reference evidence="7 8" key="1">
    <citation type="journal article" date="2008" name="Nature">
        <title>The genome of the model beetle and pest Tribolium castaneum.</title>
        <authorList>
            <consortium name="Tribolium Genome Sequencing Consortium"/>
            <person name="Richards S."/>
            <person name="Gibbs R.A."/>
            <person name="Weinstock G.M."/>
            <person name="Brown S.J."/>
            <person name="Denell R."/>
            <person name="Beeman R.W."/>
            <person name="Gibbs R."/>
            <person name="Beeman R.W."/>
            <person name="Brown S.J."/>
            <person name="Bucher G."/>
            <person name="Friedrich M."/>
            <person name="Grimmelikhuijzen C.J."/>
            <person name="Klingler M."/>
            <person name="Lorenzen M."/>
            <person name="Richards S."/>
            <person name="Roth S."/>
            <person name="Schroder R."/>
            <person name="Tautz D."/>
            <person name="Zdobnov E.M."/>
            <person name="Muzny D."/>
            <person name="Gibbs R.A."/>
            <person name="Weinstock G.M."/>
            <person name="Attaway T."/>
            <person name="Bell S."/>
            <person name="Buhay C.J."/>
            <person name="Chandrabose M.N."/>
            <person name="Chavez D."/>
            <person name="Clerk-Blankenburg K.P."/>
            <person name="Cree A."/>
            <person name="Dao M."/>
            <person name="Davis C."/>
            <person name="Chacko J."/>
            <person name="Dinh H."/>
            <person name="Dugan-Rocha S."/>
            <person name="Fowler G."/>
            <person name="Garner T.T."/>
            <person name="Garnes J."/>
            <person name="Gnirke A."/>
            <person name="Hawes A."/>
            <person name="Hernandez J."/>
            <person name="Hines S."/>
            <person name="Holder M."/>
            <person name="Hume J."/>
            <person name="Jhangiani S.N."/>
            <person name="Joshi V."/>
            <person name="Khan Z.M."/>
            <person name="Jackson L."/>
            <person name="Kovar C."/>
            <person name="Kowis A."/>
            <person name="Lee S."/>
            <person name="Lewis L.R."/>
            <person name="Margolis J."/>
            <person name="Morgan M."/>
            <person name="Nazareth L.V."/>
            <person name="Nguyen N."/>
            <person name="Okwuonu G."/>
            <person name="Parker D."/>
            <person name="Richards S."/>
            <person name="Ruiz S.J."/>
            <person name="Santibanez J."/>
            <person name="Savard J."/>
            <person name="Scherer S.E."/>
            <person name="Schneider B."/>
            <person name="Sodergren E."/>
            <person name="Tautz D."/>
            <person name="Vattahil S."/>
            <person name="Villasana D."/>
            <person name="White C.S."/>
            <person name="Wright R."/>
            <person name="Park Y."/>
            <person name="Beeman R.W."/>
            <person name="Lord J."/>
            <person name="Oppert B."/>
            <person name="Lorenzen M."/>
            <person name="Brown S."/>
            <person name="Wang L."/>
            <person name="Savard J."/>
            <person name="Tautz D."/>
            <person name="Richards S."/>
            <person name="Weinstock G."/>
            <person name="Gibbs R.A."/>
            <person name="Liu Y."/>
            <person name="Worley K."/>
            <person name="Weinstock G."/>
            <person name="Elsik C.G."/>
            <person name="Reese J.T."/>
            <person name="Elhaik E."/>
            <person name="Landan G."/>
            <person name="Graur D."/>
            <person name="Arensburger P."/>
            <person name="Atkinson P."/>
            <person name="Beeman R.W."/>
            <person name="Beidler J."/>
            <person name="Brown S.J."/>
            <person name="Demuth J.P."/>
            <person name="Drury D.W."/>
            <person name="Du Y.Z."/>
            <person name="Fujiwara H."/>
            <person name="Lorenzen M."/>
            <person name="Maselli V."/>
            <person name="Osanai M."/>
            <person name="Park Y."/>
            <person name="Robertson H.M."/>
            <person name="Tu Z."/>
            <person name="Wang J.J."/>
            <person name="Wang S."/>
            <person name="Richards S."/>
            <person name="Song H."/>
            <person name="Zhang L."/>
            <person name="Sodergren E."/>
            <person name="Werner D."/>
            <person name="Stanke M."/>
            <person name="Morgenstern B."/>
            <person name="Solovyev V."/>
            <person name="Kosarev P."/>
            <person name="Brown G."/>
            <person name="Chen H.C."/>
            <person name="Ermolaeva O."/>
            <person name="Hlavina W."/>
            <person name="Kapustin Y."/>
            <person name="Kiryutin B."/>
            <person name="Kitts P."/>
            <person name="Maglott D."/>
            <person name="Pruitt K."/>
            <person name="Sapojnikov V."/>
            <person name="Souvorov A."/>
            <person name="Mackey A.J."/>
            <person name="Waterhouse R.M."/>
            <person name="Wyder S."/>
            <person name="Zdobnov E.M."/>
            <person name="Zdobnov E.M."/>
            <person name="Wyder S."/>
            <person name="Kriventseva E.V."/>
            <person name="Kadowaki T."/>
            <person name="Bork P."/>
            <person name="Aranda M."/>
            <person name="Bao R."/>
            <person name="Beermann A."/>
            <person name="Berns N."/>
            <person name="Bolognesi R."/>
            <person name="Bonneton F."/>
            <person name="Bopp D."/>
            <person name="Brown S.J."/>
            <person name="Bucher G."/>
            <person name="Butts T."/>
            <person name="Chaumot A."/>
            <person name="Denell R.E."/>
            <person name="Ferrier D.E."/>
            <person name="Friedrich M."/>
            <person name="Gordon C.M."/>
            <person name="Jindra M."/>
            <person name="Klingler M."/>
            <person name="Lan Q."/>
            <person name="Lattorff H.M."/>
            <person name="Laudet V."/>
            <person name="von Levetsow C."/>
            <person name="Liu Z."/>
            <person name="Lutz R."/>
            <person name="Lynch J.A."/>
            <person name="da Fonseca R.N."/>
            <person name="Posnien N."/>
            <person name="Reuter R."/>
            <person name="Roth S."/>
            <person name="Savard J."/>
            <person name="Schinko J.B."/>
            <person name="Schmitt C."/>
            <person name="Schoppmeier M."/>
            <person name="Schroder R."/>
            <person name="Shippy T.D."/>
            <person name="Simonnet F."/>
            <person name="Marques-Souza H."/>
            <person name="Tautz D."/>
            <person name="Tomoyasu Y."/>
            <person name="Trauner J."/>
            <person name="Van der Zee M."/>
            <person name="Vervoort M."/>
            <person name="Wittkopp N."/>
            <person name="Wimmer E.A."/>
            <person name="Yang X."/>
            <person name="Jones A.K."/>
            <person name="Sattelle D.B."/>
            <person name="Ebert P.R."/>
            <person name="Nelson D."/>
            <person name="Scott J.G."/>
            <person name="Beeman R.W."/>
            <person name="Muthukrishnan S."/>
            <person name="Kramer K.J."/>
            <person name="Arakane Y."/>
            <person name="Beeman R.W."/>
            <person name="Zhu Q."/>
            <person name="Hogenkamp D."/>
            <person name="Dixit R."/>
            <person name="Oppert B."/>
            <person name="Jiang H."/>
            <person name="Zou Z."/>
            <person name="Marshall J."/>
            <person name="Elpidina E."/>
            <person name="Vinokurov K."/>
            <person name="Oppert C."/>
            <person name="Zou Z."/>
            <person name="Evans J."/>
            <person name="Lu Z."/>
            <person name="Zhao P."/>
            <person name="Sumathipala N."/>
            <person name="Altincicek B."/>
            <person name="Vilcinskas A."/>
            <person name="Williams M."/>
            <person name="Hultmark D."/>
            <person name="Hetru C."/>
            <person name="Jiang H."/>
            <person name="Grimmelikhuijzen C.J."/>
            <person name="Hauser F."/>
            <person name="Cazzamali G."/>
            <person name="Williamson M."/>
            <person name="Park Y."/>
            <person name="Li B."/>
            <person name="Tanaka Y."/>
            <person name="Predel R."/>
            <person name="Neupert S."/>
            <person name="Schachtner J."/>
            <person name="Verleyen P."/>
            <person name="Raible F."/>
            <person name="Bork P."/>
            <person name="Friedrich M."/>
            <person name="Walden K.K."/>
            <person name="Robertson H.M."/>
            <person name="Angeli S."/>
            <person name="Foret S."/>
            <person name="Bucher G."/>
            <person name="Schuetz S."/>
            <person name="Maleszka R."/>
            <person name="Wimmer E.A."/>
            <person name="Beeman R.W."/>
            <person name="Lorenzen M."/>
            <person name="Tomoyasu Y."/>
            <person name="Miller S.C."/>
            <person name="Grossmann D."/>
            <person name="Bucher G."/>
        </authorList>
    </citation>
    <scope>NUCLEOTIDE SEQUENCE [LARGE SCALE GENOMIC DNA]</scope>
    <source>
        <strain evidence="7 8">Georgia GA2</strain>
    </source>
</reference>
<dbReference type="GO" id="GO:0032511">
    <property type="term" value="P:late endosome to vacuole transport via multivesicular body sorting pathway"/>
    <property type="evidence" value="ECO:0000318"/>
    <property type="project" value="GO_Central"/>
</dbReference>